<accession>A0A1F5NEC9</accession>
<dbReference type="SUPFAM" id="SSF82771">
    <property type="entry name" value="GIY-YIG endonuclease"/>
    <property type="match status" value="1"/>
</dbReference>
<sequence length="86" mass="10390">MEYSVYAIENSNGKLYIGQTRDIEKRLKRHNQKLPAKKNGFTAINKGDWMVIYEERFETRAEAMRREKELKTSRGRGFLKQFRRYI</sequence>
<feature type="domain" description="GIY-YIG" evidence="2">
    <location>
        <begin position="1"/>
        <end position="80"/>
    </location>
</feature>
<dbReference type="PANTHER" id="PTHR34477:SF1">
    <property type="entry name" value="UPF0213 PROTEIN YHBQ"/>
    <property type="match status" value="1"/>
</dbReference>
<gene>
    <name evidence="3" type="ORF">A3K06_01145</name>
</gene>
<organism evidence="3 4">
    <name type="scientific">Candidatus Doudnabacteria bacterium RIFCSPHIGHO2_01_52_17</name>
    <dbReference type="NCBI Taxonomy" id="1817820"/>
    <lineage>
        <taxon>Bacteria</taxon>
        <taxon>Candidatus Doudnaibacteriota</taxon>
    </lineage>
</organism>
<proteinExistence type="inferred from homology"/>
<dbReference type="Pfam" id="PF01541">
    <property type="entry name" value="GIY-YIG"/>
    <property type="match status" value="1"/>
</dbReference>
<dbReference type="InterPro" id="IPR050190">
    <property type="entry name" value="UPF0213_domain"/>
</dbReference>
<dbReference type="InterPro" id="IPR035901">
    <property type="entry name" value="GIY-YIG_endonuc_sf"/>
</dbReference>
<dbReference type="Gene3D" id="3.40.1440.10">
    <property type="entry name" value="GIY-YIG endonuclease"/>
    <property type="match status" value="1"/>
</dbReference>
<dbReference type="EMBL" id="MFEG01000021">
    <property type="protein sequence ID" value="OGE75965.1"/>
    <property type="molecule type" value="Genomic_DNA"/>
</dbReference>
<dbReference type="Proteomes" id="UP000176547">
    <property type="component" value="Unassembled WGS sequence"/>
</dbReference>
<reference evidence="3 4" key="1">
    <citation type="journal article" date="2016" name="Nat. Commun.">
        <title>Thousands of microbial genomes shed light on interconnected biogeochemical processes in an aquifer system.</title>
        <authorList>
            <person name="Anantharaman K."/>
            <person name="Brown C.T."/>
            <person name="Hug L.A."/>
            <person name="Sharon I."/>
            <person name="Castelle C.J."/>
            <person name="Probst A.J."/>
            <person name="Thomas B.C."/>
            <person name="Singh A."/>
            <person name="Wilkins M.J."/>
            <person name="Karaoz U."/>
            <person name="Brodie E.L."/>
            <person name="Williams K.H."/>
            <person name="Hubbard S.S."/>
            <person name="Banfield J.F."/>
        </authorList>
    </citation>
    <scope>NUCLEOTIDE SEQUENCE [LARGE SCALE GENOMIC DNA]</scope>
</reference>
<dbReference type="PROSITE" id="PS50164">
    <property type="entry name" value="GIY_YIG"/>
    <property type="match status" value="1"/>
</dbReference>
<protein>
    <recommendedName>
        <fullName evidence="2">GIY-YIG domain-containing protein</fullName>
    </recommendedName>
</protein>
<comment type="caution">
    <text evidence="3">The sequence shown here is derived from an EMBL/GenBank/DDBJ whole genome shotgun (WGS) entry which is preliminary data.</text>
</comment>
<dbReference type="PANTHER" id="PTHR34477">
    <property type="entry name" value="UPF0213 PROTEIN YHBQ"/>
    <property type="match status" value="1"/>
</dbReference>
<dbReference type="SMART" id="SM00465">
    <property type="entry name" value="GIYc"/>
    <property type="match status" value="1"/>
</dbReference>
<evidence type="ECO:0000259" key="2">
    <source>
        <dbReference type="PROSITE" id="PS50164"/>
    </source>
</evidence>
<comment type="similarity">
    <text evidence="1">Belongs to the UPF0213 family.</text>
</comment>
<dbReference type="AlphaFoldDB" id="A0A1F5NEC9"/>
<evidence type="ECO:0000313" key="3">
    <source>
        <dbReference type="EMBL" id="OGE75965.1"/>
    </source>
</evidence>
<evidence type="ECO:0000256" key="1">
    <source>
        <dbReference type="ARBA" id="ARBA00007435"/>
    </source>
</evidence>
<dbReference type="InterPro" id="IPR000305">
    <property type="entry name" value="GIY-YIG_endonuc"/>
</dbReference>
<evidence type="ECO:0000313" key="4">
    <source>
        <dbReference type="Proteomes" id="UP000176547"/>
    </source>
</evidence>
<name>A0A1F5NEC9_9BACT</name>